<feature type="domain" description="TRIP4/RQT4 C2HC5-type zinc finger" evidence="1">
    <location>
        <begin position="61"/>
        <end position="104"/>
    </location>
</feature>
<dbReference type="Pfam" id="PF06221">
    <property type="entry name" value="zf-C2HC5"/>
    <property type="match status" value="1"/>
</dbReference>
<dbReference type="InterPro" id="IPR039128">
    <property type="entry name" value="TRIP4-like"/>
</dbReference>
<protein>
    <submittedName>
        <fullName evidence="2">Activating signal cointegrator 1</fullName>
    </submittedName>
</protein>
<gene>
    <name evidence="2" type="ORF">M9Y10_041539</name>
</gene>
<dbReference type="InterPro" id="IPR009349">
    <property type="entry name" value="TRIP4/RQT4_C2HC5_Znf"/>
</dbReference>
<organism evidence="2 3">
    <name type="scientific">Tritrichomonas musculus</name>
    <dbReference type="NCBI Taxonomy" id="1915356"/>
    <lineage>
        <taxon>Eukaryota</taxon>
        <taxon>Metamonada</taxon>
        <taxon>Parabasalia</taxon>
        <taxon>Tritrichomonadida</taxon>
        <taxon>Tritrichomonadidae</taxon>
        <taxon>Tritrichomonas</taxon>
    </lineage>
</organism>
<evidence type="ECO:0000313" key="2">
    <source>
        <dbReference type="EMBL" id="KAK8886079.1"/>
    </source>
</evidence>
<proteinExistence type="predicted"/>
<reference evidence="2 3" key="1">
    <citation type="submission" date="2024-04" db="EMBL/GenBank/DDBJ databases">
        <title>Tritrichomonas musculus Genome.</title>
        <authorList>
            <person name="Alves-Ferreira E."/>
            <person name="Grigg M."/>
            <person name="Lorenzi H."/>
            <person name="Galac M."/>
        </authorList>
    </citation>
    <scope>NUCLEOTIDE SEQUENCE [LARGE SCALE GENOMIC DNA]</scope>
    <source>
        <strain evidence="2 3">EAF2021</strain>
    </source>
</reference>
<evidence type="ECO:0000313" key="3">
    <source>
        <dbReference type="Proteomes" id="UP001470230"/>
    </source>
</evidence>
<evidence type="ECO:0000259" key="1">
    <source>
        <dbReference type="Pfam" id="PF06221"/>
    </source>
</evidence>
<name>A0ABR2K4M5_9EUKA</name>
<accession>A0ABR2K4M5</accession>
<sequence length="167" mass="19251">MQSWVGKKPVIVDNEFGALIRSAEERKQLKKQKQKKKQSIPHFFQAFVDNTTEPSIDYNFECGCFGTIHQVVNNCTNCGRIICAREGERPCPYCGTLVFSDETLNDPDLLEEKQKEMQEKIGTTKWIPTQKRDLNVSHQAEEIPTTMIDLDTDWFDSELNQIFSEEA</sequence>
<dbReference type="PANTHER" id="PTHR12963:SF4">
    <property type="entry name" value="ACTIVATING SIGNAL COINTEGRATOR 1"/>
    <property type="match status" value="1"/>
</dbReference>
<dbReference type="PANTHER" id="PTHR12963">
    <property type="entry name" value="THYROID RECEPTOR INTERACTING PROTEIN RELATED"/>
    <property type="match status" value="1"/>
</dbReference>
<comment type="caution">
    <text evidence="2">The sequence shown here is derived from an EMBL/GenBank/DDBJ whole genome shotgun (WGS) entry which is preliminary data.</text>
</comment>
<dbReference type="Proteomes" id="UP001470230">
    <property type="component" value="Unassembled WGS sequence"/>
</dbReference>
<keyword evidence="3" id="KW-1185">Reference proteome</keyword>
<dbReference type="EMBL" id="JAPFFF010000007">
    <property type="protein sequence ID" value="KAK8886079.1"/>
    <property type="molecule type" value="Genomic_DNA"/>
</dbReference>